<evidence type="ECO:0000313" key="2">
    <source>
        <dbReference type="Proteomes" id="UP000076625"/>
    </source>
</evidence>
<dbReference type="EMBL" id="LQQU01000005">
    <property type="protein sequence ID" value="KZE34821.1"/>
    <property type="molecule type" value="Genomic_DNA"/>
</dbReference>
<dbReference type="Proteomes" id="UP000076625">
    <property type="component" value="Unassembled WGS sequence"/>
</dbReference>
<comment type="caution">
    <text evidence="1">The sequence shown here is derived from an EMBL/GenBank/DDBJ whole genome shotgun (WGS) entry which is preliminary data.</text>
</comment>
<dbReference type="OrthoDB" id="8550178at2"/>
<proteinExistence type="predicted"/>
<gene>
    <name evidence="1" type="ORF">AVW16_05740</name>
</gene>
<dbReference type="Pfam" id="PF11185">
    <property type="entry name" value="DUF2971"/>
    <property type="match status" value="1"/>
</dbReference>
<evidence type="ECO:0000313" key="1">
    <source>
        <dbReference type="EMBL" id="KZE34821.1"/>
    </source>
</evidence>
<sequence length="272" mass="30689">MLFYHYTPSPGLDSIVRHKALWLSDSENLNDYKEGLLFDEIVDHNLGDLIRSKGHALPDLAELSSAIRQKIADLFNYKAYICCFTENGDALSQWRGYADDGHGAAIGFDPAALRDLVGGQSEVFLTDVEYIGRDSPLSKIEDDSVDAILDKFVEHALNGQTLKFESNAGARHNAVKVRWKFKLHYFEEEREHRIIYTPEPGTQSRPGFLSERRFRFARASLIDYFELGFPAAAVREIVLGPKNAFCLADFEDYLALHGLGHVVVRKSGATYR</sequence>
<dbReference type="InterPro" id="IPR021352">
    <property type="entry name" value="DUF2971"/>
</dbReference>
<reference evidence="2" key="1">
    <citation type="submission" date="2016-01" db="EMBL/GenBank/DDBJ databases">
        <title>Draft genome of Chromobacterium sp. F49.</title>
        <authorList>
            <person name="Hong K.W."/>
        </authorList>
    </citation>
    <scope>NUCLEOTIDE SEQUENCE [LARGE SCALE GENOMIC DNA]</scope>
    <source>
        <strain evidence="2">CN10</strain>
    </source>
</reference>
<accession>A0A163DJZ8</accession>
<keyword evidence="2" id="KW-1185">Reference proteome</keyword>
<organism evidence="1 2">
    <name type="scientific">Crenobacter luteus</name>
    <dbReference type="NCBI Taxonomy" id="1452487"/>
    <lineage>
        <taxon>Bacteria</taxon>
        <taxon>Pseudomonadati</taxon>
        <taxon>Pseudomonadota</taxon>
        <taxon>Betaproteobacteria</taxon>
        <taxon>Neisseriales</taxon>
        <taxon>Neisseriaceae</taxon>
        <taxon>Crenobacter</taxon>
    </lineage>
</organism>
<protein>
    <recommendedName>
        <fullName evidence="3">DUF2971 domain-containing protein</fullName>
    </recommendedName>
</protein>
<evidence type="ECO:0008006" key="3">
    <source>
        <dbReference type="Google" id="ProtNLM"/>
    </source>
</evidence>
<dbReference type="RefSeq" id="WP_066609886.1">
    <property type="nucleotide sequence ID" value="NZ_LQQU01000005.1"/>
</dbReference>
<dbReference type="AlphaFoldDB" id="A0A163DJZ8"/>
<name>A0A163DJZ8_9NEIS</name>